<dbReference type="InterPro" id="IPR023170">
    <property type="entry name" value="HhH_base_excis_C"/>
</dbReference>
<sequence length="351" mass="39239">MEATEFTRRVLEWFDVHGRKQLPWKDNPTPYRVWVSEVMLQQTQVTTVIPYYQRFLARFPDNQALADADLDDVLHLWAGLGYYSRARNLHRAAQIVRDEYDGVMPLSSLDMQKLPGIGRSTAGAILSLATGQRHPVLDGNVKRVLARFAAVEGWPGQSSVQTVLWALAEYYTPTERVADYTQAMMDLGAMVCVRRQPQCGICPLAIACAAHAQGREMVLPAPRPRRELPLRKTQMLLLRATDGSVLLEQRPPVGIWGGLWSFPECPQGVDVGIWCRDQLGLQVKVESAWPVLPHSFSHFRLEITPIPAAVIRQAGAVMEGRRFVWYNTDCSGDRGVAAPVKRLLTVLASGS</sequence>
<dbReference type="InterPro" id="IPR003265">
    <property type="entry name" value="HhH-GPD_domain"/>
</dbReference>
<dbReference type="EC" id="3.2.2.31" evidence="4 14"/>
<evidence type="ECO:0000313" key="16">
    <source>
        <dbReference type="EMBL" id="PIE83677.1"/>
    </source>
</evidence>
<evidence type="ECO:0000256" key="1">
    <source>
        <dbReference type="ARBA" id="ARBA00000843"/>
    </source>
</evidence>
<dbReference type="Pfam" id="PF00730">
    <property type="entry name" value="HhH-GPD"/>
    <property type="match status" value="1"/>
</dbReference>
<evidence type="ECO:0000256" key="5">
    <source>
        <dbReference type="ARBA" id="ARBA00022023"/>
    </source>
</evidence>
<dbReference type="CDD" id="cd00056">
    <property type="entry name" value="ENDO3c"/>
    <property type="match status" value="1"/>
</dbReference>
<keyword evidence="7" id="KW-0479">Metal-binding</keyword>
<comment type="similarity">
    <text evidence="3 14">Belongs to the Nth/MutY family.</text>
</comment>
<evidence type="ECO:0000256" key="9">
    <source>
        <dbReference type="ARBA" id="ARBA00022801"/>
    </source>
</evidence>
<dbReference type="Gene3D" id="3.90.79.10">
    <property type="entry name" value="Nucleoside Triphosphate Pyrophosphohydrolase"/>
    <property type="match status" value="1"/>
</dbReference>
<dbReference type="NCBIfam" id="NF008132">
    <property type="entry name" value="PRK10880.1"/>
    <property type="match status" value="1"/>
</dbReference>
<evidence type="ECO:0000256" key="10">
    <source>
        <dbReference type="ARBA" id="ARBA00023004"/>
    </source>
</evidence>
<dbReference type="Gene3D" id="1.10.340.30">
    <property type="entry name" value="Hypothetical protein, domain 2"/>
    <property type="match status" value="1"/>
</dbReference>
<evidence type="ECO:0000256" key="8">
    <source>
        <dbReference type="ARBA" id="ARBA00022763"/>
    </source>
</evidence>
<dbReference type="Proteomes" id="UP000229278">
    <property type="component" value="Unassembled WGS sequence"/>
</dbReference>
<evidence type="ECO:0000256" key="2">
    <source>
        <dbReference type="ARBA" id="ARBA00002933"/>
    </source>
</evidence>
<dbReference type="InterPro" id="IPR044298">
    <property type="entry name" value="MIG/MutY"/>
</dbReference>
<dbReference type="SMART" id="SM00478">
    <property type="entry name" value="ENDO3c"/>
    <property type="match status" value="1"/>
</dbReference>
<comment type="caution">
    <text evidence="16">The sequence shown here is derived from an EMBL/GenBank/DDBJ whole genome shotgun (WGS) entry which is preliminary data.</text>
</comment>
<dbReference type="InterPro" id="IPR011257">
    <property type="entry name" value="DNA_glycosylase"/>
</dbReference>
<dbReference type="Gene3D" id="1.10.1670.10">
    <property type="entry name" value="Helix-hairpin-Helix base-excision DNA repair enzymes (C-terminal)"/>
    <property type="match status" value="1"/>
</dbReference>
<dbReference type="Pfam" id="PF14815">
    <property type="entry name" value="NUDIX_4"/>
    <property type="match status" value="1"/>
</dbReference>
<dbReference type="GO" id="GO:0032357">
    <property type="term" value="F:oxidized purine DNA binding"/>
    <property type="evidence" value="ECO:0007669"/>
    <property type="project" value="TreeGrafter"/>
</dbReference>
<dbReference type="SUPFAM" id="SSF55811">
    <property type="entry name" value="Nudix"/>
    <property type="match status" value="1"/>
</dbReference>
<dbReference type="InterPro" id="IPR005760">
    <property type="entry name" value="A/G_AdeGlyc_MutY"/>
</dbReference>
<evidence type="ECO:0000256" key="13">
    <source>
        <dbReference type="ARBA" id="ARBA00023295"/>
    </source>
</evidence>
<dbReference type="SUPFAM" id="SSF48150">
    <property type="entry name" value="DNA-glycosylase"/>
    <property type="match status" value="1"/>
</dbReference>
<comment type="function">
    <text evidence="2">Adenine glycosylase active on G-A mispairs. MutY also corrects error-prone DNA synthesis past GO lesions which are due to the oxidatively damaged form of guanine: 7,8-dihydro-8-oxoguanine (8-oxo-dGTP).</text>
</comment>
<keyword evidence="8 14" id="KW-0227">DNA damage</keyword>
<dbReference type="NCBIfam" id="TIGR01084">
    <property type="entry name" value="mutY"/>
    <property type="match status" value="1"/>
</dbReference>
<evidence type="ECO:0000256" key="6">
    <source>
        <dbReference type="ARBA" id="ARBA00022485"/>
    </source>
</evidence>
<dbReference type="FunFam" id="1.10.340.30:FF:000002">
    <property type="entry name" value="Adenine DNA glycosylase"/>
    <property type="match status" value="1"/>
</dbReference>
<dbReference type="PROSITE" id="PS01155">
    <property type="entry name" value="ENDONUCLEASE_III_2"/>
    <property type="match status" value="1"/>
</dbReference>
<keyword evidence="10 14" id="KW-0408">Iron</keyword>
<evidence type="ECO:0000256" key="7">
    <source>
        <dbReference type="ARBA" id="ARBA00022723"/>
    </source>
</evidence>
<gene>
    <name evidence="16" type="ORF">CSA09_01605</name>
</gene>
<evidence type="ECO:0000259" key="15">
    <source>
        <dbReference type="SMART" id="SM00478"/>
    </source>
</evidence>
<keyword evidence="12" id="KW-0234">DNA repair</keyword>
<dbReference type="GO" id="GO:0035485">
    <property type="term" value="F:adenine/guanine mispair binding"/>
    <property type="evidence" value="ECO:0007669"/>
    <property type="project" value="TreeGrafter"/>
</dbReference>
<comment type="catalytic activity">
    <reaction evidence="1 14">
        <text>Hydrolyzes free adenine bases from 7,8-dihydro-8-oxoguanine:adenine mismatched double-stranded DNA, leaving an apurinic site.</text>
        <dbReference type="EC" id="3.2.2.31"/>
    </reaction>
</comment>
<dbReference type="InterPro" id="IPR004036">
    <property type="entry name" value="Endonuclease-III-like_CS2"/>
</dbReference>
<dbReference type="PANTHER" id="PTHR42944:SF1">
    <property type="entry name" value="ADENINE DNA GLYCOSYLASE"/>
    <property type="match status" value="1"/>
</dbReference>
<reference evidence="16 17" key="1">
    <citation type="submission" date="2017-10" db="EMBL/GenBank/DDBJ databases">
        <title>Novel microbial diversity and functional potential in the marine mammal oral microbiome.</title>
        <authorList>
            <person name="Dudek N.K."/>
            <person name="Sun C.L."/>
            <person name="Burstein D."/>
            <person name="Kantor R.S."/>
            <person name="Aliaga Goltsman D.S."/>
            <person name="Bik E.M."/>
            <person name="Thomas B.C."/>
            <person name="Banfield J.F."/>
            <person name="Relman D.A."/>
        </authorList>
    </citation>
    <scope>NUCLEOTIDE SEQUENCE [LARGE SCALE GENOMIC DNA]</scope>
    <source>
        <strain evidence="16">DOLJORAL78_50_517</strain>
    </source>
</reference>
<name>A0A2G6PGJ8_9GAMM</name>
<dbReference type="GO" id="GO:0000701">
    <property type="term" value="F:purine-specific mismatch base pair DNA N-glycosylase activity"/>
    <property type="evidence" value="ECO:0007669"/>
    <property type="project" value="UniProtKB-EC"/>
</dbReference>
<evidence type="ECO:0000256" key="14">
    <source>
        <dbReference type="RuleBase" id="RU365096"/>
    </source>
</evidence>
<accession>A0A2G6PGJ8</accession>
<evidence type="ECO:0000256" key="12">
    <source>
        <dbReference type="ARBA" id="ARBA00023204"/>
    </source>
</evidence>
<evidence type="ECO:0000256" key="4">
    <source>
        <dbReference type="ARBA" id="ARBA00012045"/>
    </source>
</evidence>
<proteinExistence type="inferred from homology"/>
<keyword evidence="6" id="KW-0004">4Fe-4S</keyword>
<dbReference type="InterPro" id="IPR029119">
    <property type="entry name" value="MutY_C"/>
</dbReference>
<dbReference type="GO" id="GO:0051539">
    <property type="term" value="F:4 iron, 4 sulfur cluster binding"/>
    <property type="evidence" value="ECO:0007669"/>
    <property type="project" value="UniProtKB-UniRule"/>
</dbReference>
<dbReference type="GO" id="GO:0006284">
    <property type="term" value="P:base-excision repair"/>
    <property type="evidence" value="ECO:0007669"/>
    <property type="project" value="UniProtKB-UniRule"/>
</dbReference>
<protein>
    <recommendedName>
        <fullName evidence="5 14">Adenine DNA glycosylase</fullName>
        <ecNumber evidence="4 14">3.2.2.31</ecNumber>
    </recommendedName>
</protein>
<dbReference type="AlphaFoldDB" id="A0A2G6PGJ8"/>
<organism evidence="16 17">
    <name type="scientific">Candidatus Contendibacter odensensis</name>
    <dbReference type="NCBI Taxonomy" id="1400860"/>
    <lineage>
        <taxon>Bacteria</taxon>
        <taxon>Pseudomonadati</taxon>
        <taxon>Pseudomonadota</taxon>
        <taxon>Gammaproteobacteria</taxon>
        <taxon>Candidatus Competibacteraceae</taxon>
        <taxon>Candidatus Contendibacter</taxon>
    </lineage>
</organism>
<dbReference type="EMBL" id="PDTV01000004">
    <property type="protein sequence ID" value="PIE83677.1"/>
    <property type="molecule type" value="Genomic_DNA"/>
</dbReference>
<keyword evidence="9" id="KW-0378">Hydrolase</keyword>
<dbReference type="GO" id="GO:0006298">
    <property type="term" value="P:mismatch repair"/>
    <property type="evidence" value="ECO:0007669"/>
    <property type="project" value="TreeGrafter"/>
</dbReference>
<dbReference type="InterPro" id="IPR015797">
    <property type="entry name" value="NUDIX_hydrolase-like_dom_sf"/>
</dbReference>
<evidence type="ECO:0000313" key="17">
    <source>
        <dbReference type="Proteomes" id="UP000229278"/>
    </source>
</evidence>
<dbReference type="GO" id="GO:0046872">
    <property type="term" value="F:metal ion binding"/>
    <property type="evidence" value="ECO:0007669"/>
    <property type="project" value="UniProtKB-UniRule"/>
</dbReference>
<dbReference type="PANTHER" id="PTHR42944">
    <property type="entry name" value="ADENINE DNA GLYCOSYLASE"/>
    <property type="match status" value="1"/>
</dbReference>
<comment type="cofactor">
    <cofactor evidence="14">
        <name>[4Fe-4S] cluster</name>
        <dbReference type="ChEBI" id="CHEBI:49883"/>
    </cofactor>
    <text evidence="14">Binds 1 [4Fe-4S] cluster.</text>
</comment>
<keyword evidence="11" id="KW-0411">Iron-sulfur</keyword>
<evidence type="ECO:0000256" key="3">
    <source>
        <dbReference type="ARBA" id="ARBA00008343"/>
    </source>
</evidence>
<evidence type="ECO:0000256" key="11">
    <source>
        <dbReference type="ARBA" id="ARBA00023014"/>
    </source>
</evidence>
<dbReference type="CDD" id="cd03431">
    <property type="entry name" value="NUDIX_DNA_Glycosylase_C-MutY"/>
    <property type="match status" value="1"/>
</dbReference>
<keyword evidence="13 14" id="KW-0326">Glycosidase</keyword>
<feature type="domain" description="HhH-GPD" evidence="15">
    <location>
        <begin position="39"/>
        <end position="190"/>
    </location>
</feature>
<dbReference type="GO" id="GO:0034039">
    <property type="term" value="F:8-oxo-7,8-dihydroguanine DNA N-glycosylase activity"/>
    <property type="evidence" value="ECO:0007669"/>
    <property type="project" value="TreeGrafter"/>
</dbReference>